<evidence type="ECO:0000313" key="1">
    <source>
        <dbReference type="EMBL" id="VDD76309.1"/>
    </source>
</evidence>
<proteinExistence type="predicted"/>
<sequence length="36" mass="4628">MRLNQRKMPRPCRCLPLRRRLYFHLSPMKRTHHQLR</sequence>
<protein>
    <submittedName>
        <fullName evidence="1">Uncharacterized protein</fullName>
    </submittedName>
</protein>
<gene>
    <name evidence="1" type="ORF">MCOS_LOCUS2312</name>
</gene>
<name>A0A3P6HJI5_MESCO</name>
<keyword evidence="2" id="KW-1185">Reference proteome</keyword>
<evidence type="ECO:0000313" key="2">
    <source>
        <dbReference type="Proteomes" id="UP000267029"/>
    </source>
</evidence>
<organism evidence="1 2">
    <name type="scientific">Mesocestoides corti</name>
    <name type="common">Flatworm</name>
    <dbReference type="NCBI Taxonomy" id="53468"/>
    <lineage>
        <taxon>Eukaryota</taxon>
        <taxon>Metazoa</taxon>
        <taxon>Spiralia</taxon>
        <taxon>Lophotrochozoa</taxon>
        <taxon>Platyhelminthes</taxon>
        <taxon>Cestoda</taxon>
        <taxon>Eucestoda</taxon>
        <taxon>Cyclophyllidea</taxon>
        <taxon>Mesocestoididae</taxon>
        <taxon>Mesocestoides</taxon>
    </lineage>
</organism>
<accession>A0A3P6HJI5</accession>
<reference evidence="1 2" key="1">
    <citation type="submission" date="2018-10" db="EMBL/GenBank/DDBJ databases">
        <authorList>
            <consortium name="Pathogen Informatics"/>
        </authorList>
    </citation>
    <scope>NUCLEOTIDE SEQUENCE [LARGE SCALE GENOMIC DNA]</scope>
</reference>
<dbReference type="Proteomes" id="UP000267029">
    <property type="component" value="Unassembled WGS sequence"/>
</dbReference>
<dbReference type="AlphaFoldDB" id="A0A3P6HJI5"/>
<dbReference type="EMBL" id="UXSR01000365">
    <property type="protein sequence ID" value="VDD76309.1"/>
    <property type="molecule type" value="Genomic_DNA"/>
</dbReference>